<dbReference type="HOGENOM" id="CLU_3091068_0_0_1"/>
<name>M1BAN7_SOLTU</name>
<evidence type="ECO:0000313" key="1">
    <source>
        <dbReference type="EnsemblPlants" id="PGSC0003DMT400040941"/>
    </source>
</evidence>
<keyword evidence="2" id="KW-1185">Reference proteome</keyword>
<proteinExistence type="predicted"/>
<dbReference type="Proteomes" id="UP000011115">
    <property type="component" value="Unassembled WGS sequence"/>
</dbReference>
<dbReference type="EnsemblPlants" id="PGSC0003DMT400040941">
    <property type="protein sequence ID" value="PGSC0003DMT400040941"/>
    <property type="gene ID" value="PGSC0003DMG400015836"/>
</dbReference>
<dbReference type="AlphaFoldDB" id="M1BAN7"/>
<dbReference type="InParanoid" id="M1BAN7"/>
<accession>M1BAN7</accession>
<protein>
    <submittedName>
        <fullName evidence="1">Uncharacterized protein</fullName>
    </submittedName>
</protein>
<reference evidence="1" key="2">
    <citation type="submission" date="2015-06" db="UniProtKB">
        <authorList>
            <consortium name="EnsemblPlants"/>
        </authorList>
    </citation>
    <scope>IDENTIFICATION</scope>
    <source>
        <strain evidence="1">DM1-3 516 R44</strain>
    </source>
</reference>
<reference evidence="2" key="1">
    <citation type="journal article" date="2011" name="Nature">
        <title>Genome sequence and analysis of the tuber crop potato.</title>
        <authorList>
            <consortium name="The Potato Genome Sequencing Consortium"/>
        </authorList>
    </citation>
    <scope>NUCLEOTIDE SEQUENCE [LARGE SCALE GENOMIC DNA]</scope>
    <source>
        <strain evidence="2">cv. DM1-3 516 R44</strain>
    </source>
</reference>
<dbReference type="PaxDb" id="4113-PGSC0003DMT400040941"/>
<evidence type="ECO:0000313" key="2">
    <source>
        <dbReference type="Proteomes" id="UP000011115"/>
    </source>
</evidence>
<dbReference type="Gramene" id="PGSC0003DMT400040941">
    <property type="protein sequence ID" value="PGSC0003DMT400040941"/>
    <property type="gene ID" value="PGSC0003DMG400015836"/>
</dbReference>
<sequence length="52" mass="6184">MHLSLPQCGTFRRDSEFNRAPMWIPDTGWETKKKKKKNALVNFNITYMHVNC</sequence>
<organism evidence="1 2">
    <name type="scientific">Solanum tuberosum</name>
    <name type="common">Potato</name>
    <dbReference type="NCBI Taxonomy" id="4113"/>
    <lineage>
        <taxon>Eukaryota</taxon>
        <taxon>Viridiplantae</taxon>
        <taxon>Streptophyta</taxon>
        <taxon>Embryophyta</taxon>
        <taxon>Tracheophyta</taxon>
        <taxon>Spermatophyta</taxon>
        <taxon>Magnoliopsida</taxon>
        <taxon>eudicotyledons</taxon>
        <taxon>Gunneridae</taxon>
        <taxon>Pentapetalae</taxon>
        <taxon>asterids</taxon>
        <taxon>lamiids</taxon>
        <taxon>Solanales</taxon>
        <taxon>Solanaceae</taxon>
        <taxon>Solanoideae</taxon>
        <taxon>Solaneae</taxon>
        <taxon>Solanum</taxon>
    </lineage>
</organism>